<evidence type="ECO:0000256" key="4">
    <source>
        <dbReference type="ARBA" id="ARBA00022692"/>
    </source>
</evidence>
<dbReference type="Pfam" id="PF01733">
    <property type="entry name" value="Nucleoside_tran"/>
    <property type="match status" value="1"/>
</dbReference>
<dbReference type="STRING" id="104452.A0A0L7L1S5"/>
<reference evidence="8 9" key="1">
    <citation type="journal article" date="2015" name="Genome Biol. Evol.">
        <title>The genome of winter moth (Operophtera brumata) provides a genomic perspective on sexual dimorphism and phenology.</title>
        <authorList>
            <person name="Derks M.F."/>
            <person name="Smit S."/>
            <person name="Salis L."/>
            <person name="Schijlen E."/>
            <person name="Bossers A."/>
            <person name="Mateman C."/>
            <person name="Pijl A.S."/>
            <person name="de Ridder D."/>
            <person name="Groenen M.A."/>
            <person name="Visser M.E."/>
            <person name="Megens H.J."/>
        </authorList>
    </citation>
    <scope>NUCLEOTIDE SEQUENCE [LARGE SCALE GENOMIC DNA]</scope>
    <source>
        <strain evidence="8">WM2013NL</strain>
        <tissue evidence="8">Head and thorax</tissue>
    </source>
</reference>
<evidence type="ECO:0000256" key="2">
    <source>
        <dbReference type="ARBA" id="ARBA00007965"/>
    </source>
</evidence>
<comment type="subcellular location">
    <subcellularLocation>
        <location evidence="1">Membrane</location>
        <topology evidence="1">Multi-pass membrane protein</topology>
    </subcellularLocation>
</comment>
<dbReference type="PRINTS" id="PR01130">
    <property type="entry name" value="DERENTRNSPRT"/>
</dbReference>
<feature type="transmembrane region" description="Helical" evidence="7">
    <location>
        <begin position="168"/>
        <end position="184"/>
    </location>
</feature>
<evidence type="ECO:0000256" key="1">
    <source>
        <dbReference type="ARBA" id="ARBA00004141"/>
    </source>
</evidence>
<keyword evidence="3" id="KW-0813">Transport</keyword>
<evidence type="ECO:0000256" key="6">
    <source>
        <dbReference type="ARBA" id="ARBA00023136"/>
    </source>
</evidence>
<dbReference type="PANTHER" id="PTHR10332">
    <property type="entry name" value="EQUILIBRATIVE NUCLEOSIDE TRANSPORTER"/>
    <property type="match status" value="1"/>
</dbReference>
<feature type="transmembrane region" description="Helical" evidence="7">
    <location>
        <begin position="106"/>
        <end position="129"/>
    </location>
</feature>
<evidence type="ECO:0000313" key="8">
    <source>
        <dbReference type="EMBL" id="KOB69261.1"/>
    </source>
</evidence>
<sequence>MDTAGSINNDAIIESVENEEEIIDDSEERELVTDSCSTKVLDAAEEPRDRYRIVYFLFLLFGVTSLVPYNFLITANEYWMYKFREVHPNITAPPPRKTQFQAEFTSYLNVATAVPNLLFLIANSMYGHFRFSPEYMSAVVSGQSLGGIVAALAQIISLAFKISPQHSALIYFIIADVLVISSLVSLKIWVYAFSIFAVFAISQAVYPAVTVLPRAHLPVVFIWDYEYILIMI</sequence>
<accession>A0A0L7L1S5</accession>
<dbReference type="Proteomes" id="UP000037510">
    <property type="component" value="Unassembled WGS sequence"/>
</dbReference>
<proteinExistence type="inferred from homology"/>
<dbReference type="EMBL" id="JTDY01003612">
    <property type="protein sequence ID" value="KOB69261.1"/>
    <property type="molecule type" value="Genomic_DNA"/>
</dbReference>
<dbReference type="AlphaFoldDB" id="A0A0L7L1S5"/>
<protein>
    <submittedName>
        <fullName evidence="8">Equilibrative nucleoside transporter 3</fullName>
    </submittedName>
</protein>
<feature type="transmembrane region" description="Helical" evidence="7">
    <location>
        <begin position="190"/>
        <end position="209"/>
    </location>
</feature>
<comment type="caution">
    <text evidence="8">The sequence shown here is derived from an EMBL/GenBank/DDBJ whole genome shotgun (WGS) entry which is preliminary data.</text>
</comment>
<feature type="non-terminal residue" evidence="8">
    <location>
        <position position="232"/>
    </location>
</feature>
<gene>
    <name evidence="8" type="ORF">OBRU01_17558</name>
</gene>
<comment type="similarity">
    <text evidence="2">Belongs to the SLC29A/ENT transporter (TC 2.A.57) family.</text>
</comment>
<feature type="transmembrane region" description="Helical" evidence="7">
    <location>
        <begin position="135"/>
        <end position="156"/>
    </location>
</feature>
<dbReference type="GO" id="GO:0005337">
    <property type="term" value="F:nucleoside transmembrane transporter activity"/>
    <property type="evidence" value="ECO:0007669"/>
    <property type="project" value="InterPro"/>
</dbReference>
<dbReference type="InterPro" id="IPR002259">
    <property type="entry name" value="Eqnu_transpt"/>
</dbReference>
<feature type="transmembrane region" description="Helical" evidence="7">
    <location>
        <begin position="53"/>
        <end position="72"/>
    </location>
</feature>
<name>A0A0L7L1S5_OPEBR</name>
<evidence type="ECO:0000256" key="3">
    <source>
        <dbReference type="ARBA" id="ARBA00022448"/>
    </source>
</evidence>
<keyword evidence="9" id="KW-1185">Reference proteome</keyword>
<dbReference type="GO" id="GO:0005886">
    <property type="term" value="C:plasma membrane"/>
    <property type="evidence" value="ECO:0007669"/>
    <property type="project" value="TreeGrafter"/>
</dbReference>
<organism evidence="8 9">
    <name type="scientific">Operophtera brumata</name>
    <name type="common">Winter moth</name>
    <name type="synonym">Phalaena brumata</name>
    <dbReference type="NCBI Taxonomy" id="104452"/>
    <lineage>
        <taxon>Eukaryota</taxon>
        <taxon>Metazoa</taxon>
        <taxon>Ecdysozoa</taxon>
        <taxon>Arthropoda</taxon>
        <taxon>Hexapoda</taxon>
        <taxon>Insecta</taxon>
        <taxon>Pterygota</taxon>
        <taxon>Neoptera</taxon>
        <taxon>Endopterygota</taxon>
        <taxon>Lepidoptera</taxon>
        <taxon>Glossata</taxon>
        <taxon>Ditrysia</taxon>
        <taxon>Geometroidea</taxon>
        <taxon>Geometridae</taxon>
        <taxon>Larentiinae</taxon>
        <taxon>Operophtera</taxon>
    </lineage>
</organism>
<keyword evidence="5 7" id="KW-1133">Transmembrane helix</keyword>
<evidence type="ECO:0000256" key="5">
    <source>
        <dbReference type="ARBA" id="ARBA00022989"/>
    </source>
</evidence>
<keyword evidence="6 7" id="KW-0472">Membrane</keyword>
<keyword evidence="4 7" id="KW-0812">Transmembrane</keyword>
<dbReference type="PANTHER" id="PTHR10332:SF88">
    <property type="entry name" value="EQUILIBRATIVE NUCLEOSIDE TRANSPORTER 1, ISOFORM A"/>
    <property type="match status" value="1"/>
</dbReference>
<evidence type="ECO:0000313" key="9">
    <source>
        <dbReference type="Proteomes" id="UP000037510"/>
    </source>
</evidence>
<evidence type="ECO:0000256" key="7">
    <source>
        <dbReference type="SAM" id="Phobius"/>
    </source>
</evidence>